<sequence>MPRHNHDGTTEIEDND</sequence>
<gene>
    <name evidence="1" type="ORF">OKA104_LOCUS41420</name>
</gene>
<protein>
    <submittedName>
        <fullName evidence="1">Uncharacterized protein</fullName>
    </submittedName>
</protein>
<accession>A0A820BNL5</accession>
<evidence type="ECO:0000313" key="1">
    <source>
        <dbReference type="EMBL" id="CAF4209248.1"/>
    </source>
</evidence>
<dbReference type="Proteomes" id="UP000663881">
    <property type="component" value="Unassembled WGS sequence"/>
</dbReference>
<reference evidence="1" key="1">
    <citation type="submission" date="2021-02" db="EMBL/GenBank/DDBJ databases">
        <authorList>
            <person name="Nowell W R."/>
        </authorList>
    </citation>
    <scope>NUCLEOTIDE SEQUENCE</scope>
</reference>
<organism evidence="1 2">
    <name type="scientific">Adineta steineri</name>
    <dbReference type="NCBI Taxonomy" id="433720"/>
    <lineage>
        <taxon>Eukaryota</taxon>
        <taxon>Metazoa</taxon>
        <taxon>Spiralia</taxon>
        <taxon>Gnathifera</taxon>
        <taxon>Rotifera</taxon>
        <taxon>Eurotatoria</taxon>
        <taxon>Bdelloidea</taxon>
        <taxon>Adinetida</taxon>
        <taxon>Adinetidae</taxon>
        <taxon>Adineta</taxon>
    </lineage>
</organism>
<dbReference type="EMBL" id="CAJOAY010009709">
    <property type="protein sequence ID" value="CAF4209248.1"/>
    <property type="molecule type" value="Genomic_DNA"/>
</dbReference>
<dbReference type="AlphaFoldDB" id="A0A820BNL5"/>
<evidence type="ECO:0000313" key="2">
    <source>
        <dbReference type="Proteomes" id="UP000663881"/>
    </source>
</evidence>
<feature type="non-terminal residue" evidence="1">
    <location>
        <position position="16"/>
    </location>
</feature>
<proteinExistence type="predicted"/>
<comment type="caution">
    <text evidence="1">The sequence shown here is derived from an EMBL/GenBank/DDBJ whole genome shotgun (WGS) entry which is preliminary data.</text>
</comment>
<name>A0A820BNL5_9BILA</name>